<evidence type="ECO:0000313" key="6">
    <source>
        <dbReference type="Proteomes" id="UP000552864"/>
    </source>
</evidence>
<dbReference type="AlphaFoldDB" id="A0A847SQA0"/>
<sequence length="299" mass="34543">MKYLYESFTFPPDQSFTAKKDILGKREYNTLQSHVDFEIILLENYKGRMLIGDHIADINGAELVLLGSYLPHCWQYHRVRDCTQLPIAYIVHFSPYFIGREFLEMPEAKELNLLFDRALGGILFSGDTINRVRKILQQLLEASGLLKIIRMIELLDVLAHSKENIVLASPLSKIREASAHDQQLTRIFDYIYRNFRNDITLEETAAVIHMTPSGFCRYLRKKTDKTFVEILKEIRICHAAKLLLAGKHNIAGACYESGYHNLSNFYKHFKEVKGLPPSKFLKQYRAFQEISQSNSISSC</sequence>
<dbReference type="InterPro" id="IPR009057">
    <property type="entry name" value="Homeodomain-like_sf"/>
</dbReference>
<name>A0A847SQA0_9BACT</name>
<reference evidence="5 6" key="1">
    <citation type="submission" date="2020-04" db="EMBL/GenBank/DDBJ databases">
        <authorList>
            <person name="Yin C."/>
        </authorList>
    </citation>
    <scope>NUCLEOTIDE SEQUENCE [LARGE SCALE GENOMIC DNA]</scope>
    <source>
        <strain evidence="5 6">Ak56</strain>
    </source>
</reference>
<evidence type="ECO:0000259" key="4">
    <source>
        <dbReference type="PROSITE" id="PS01124"/>
    </source>
</evidence>
<dbReference type="Gene3D" id="1.10.10.60">
    <property type="entry name" value="Homeodomain-like"/>
    <property type="match status" value="2"/>
</dbReference>
<dbReference type="EMBL" id="JABAHZ010000001">
    <property type="protein sequence ID" value="NLR78242.1"/>
    <property type="molecule type" value="Genomic_DNA"/>
</dbReference>
<dbReference type="GO" id="GO:0003700">
    <property type="term" value="F:DNA-binding transcription factor activity"/>
    <property type="evidence" value="ECO:0007669"/>
    <property type="project" value="InterPro"/>
</dbReference>
<evidence type="ECO:0000256" key="2">
    <source>
        <dbReference type="ARBA" id="ARBA00023125"/>
    </source>
</evidence>
<dbReference type="Proteomes" id="UP000552864">
    <property type="component" value="Unassembled WGS sequence"/>
</dbReference>
<evidence type="ECO:0000256" key="1">
    <source>
        <dbReference type="ARBA" id="ARBA00023015"/>
    </source>
</evidence>
<dbReference type="SUPFAM" id="SSF46689">
    <property type="entry name" value="Homeodomain-like"/>
    <property type="match status" value="2"/>
</dbReference>
<dbReference type="PANTHER" id="PTHR43280">
    <property type="entry name" value="ARAC-FAMILY TRANSCRIPTIONAL REGULATOR"/>
    <property type="match status" value="1"/>
</dbReference>
<dbReference type="Pfam" id="PF12833">
    <property type="entry name" value="HTH_18"/>
    <property type="match status" value="1"/>
</dbReference>
<evidence type="ECO:0000256" key="3">
    <source>
        <dbReference type="ARBA" id="ARBA00023163"/>
    </source>
</evidence>
<dbReference type="SMART" id="SM00342">
    <property type="entry name" value="HTH_ARAC"/>
    <property type="match status" value="1"/>
</dbReference>
<organism evidence="5 6">
    <name type="scientific">Chitinophaga eiseniae</name>
    <dbReference type="NCBI Taxonomy" id="634771"/>
    <lineage>
        <taxon>Bacteria</taxon>
        <taxon>Pseudomonadati</taxon>
        <taxon>Bacteroidota</taxon>
        <taxon>Chitinophagia</taxon>
        <taxon>Chitinophagales</taxon>
        <taxon>Chitinophagaceae</taxon>
        <taxon>Chitinophaga</taxon>
    </lineage>
</organism>
<dbReference type="PROSITE" id="PS01124">
    <property type="entry name" value="HTH_ARAC_FAMILY_2"/>
    <property type="match status" value="1"/>
</dbReference>
<feature type="domain" description="HTH araC/xylS-type" evidence="4">
    <location>
        <begin position="185"/>
        <end position="283"/>
    </location>
</feature>
<accession>A0A847SQA0</accession>
<gene>
    <name evidence="5" type="ORF">HGH91_06375</name>
</gene>
<keyword evidence="2" id="KW-0238">DNA-binding</keyword>
<dbReference type="GO" id="GO:0043565">
    <property type="term" value="F:sequence-specific DNA binding"/>
    <property type="evidence" value="ECO:0007669"/>
    <property type="project" value="InterPro"/>
</dbReference>
<dbReference type="RefSeq" id="WP_168737586.1">
    <property type="nucleotide sequence ID" value="NZ_JABAHZ010000001.1"/>
</dbReference>
<keyword evidence="1" id="KW-0805">Transcription regulation</keyword>
<protein>
    <submittedName>
        <fullName evidence="5">Helix-turn-helix transcriptional regulator</fullName>
    </submittedName>
</protein>
<proteinExistence type="predicted"/>
<dbReference type="PANTHER" id="PTHR43280:SF27">
    <property type="entry name" value="TRANSCRIPTIONAL REGULATOR MTLR"/>
    <property type="match status" value="1"/>
</dbReference>
<evidence type="ECO:0000313" key="5">
    <source>
        <dbReference type="EMBL" id="NLR78242.1"/>
    </source>
</evidence>
<keyword evidence="3" id="KW-0804">Transcription</keyword>
<dbReference type="InterPro" id="IPR018062">
    <property type="entry name" value="HTH_AraC-typ_CS"/>
</dbReference>
<keyword evidence="6" id="KW-1185">Reference proteome</keyword>
<dbReference type="InterPro" id="IPR018060">
    <property type="entry name" value="HTH_AraC"/>
</dbReference>
<comment type="caution">
    <text evidence="5">The sequence shown here is derived from an EMBL/GenBank/DDBJ whole genome shotgun (WGS) entry which is preliminary data.</text>
</comment>
<dbReference type="PROSITE" id="PS00041">
    <property type="entry name" value="HTH_ARAC_FAMILY_1"/>
    <property type="match status" value="1"/>
</dbReference>